<dbReference type="GO" id="GO:0016740">
    <property type="term" value="F:transferase activity"/>
    <property type="evidence" value="ECO:0007669"/>
    <property type="project" value="UniProtKB-KW"/>
</dbReference>
<dbReference type="CDD" id="cd16913">
    <property type="entry name" value="YkuD_like"/>
    <property type="match status" value="1"/>
</dbReference>
<dbReference type="InterPro" id="IPR038054">
    <property type="entry name" value="LD_TPept-like_central_sf"/>
</dbReference>
<dbReference type="InterPro" id="IPR050979">
    <property type="entry name" value="LD-transpeptidase"/>
</dbReference>
<organism evidence="10 11">
    <name type="scientific">Mediterraneibacter hominis</name>
    <dbReference type="NCBI Taxonomy" id="2763054"/>
    <lineage>
        <taxon>Bacteria</taxon>
        <taxon>Bacillati</taxon>
        <taxon>Bacillota</taxon>
        <taxon>Clostridia</taxon>
        <taxon>Lachnospirales</taxon>
        <taxon>Lachnospiraceae</taxon>
        <taxon>Mediterraneibacter</taxon>
    </lineage>
</organism>
<proteinExistence type="predicted"/>
<feature type="region of interest" description="Disordered" evidence="7">
    <location>
        <begin position="1"/>
        <end position="68"/>
    </location>
</feature>
<dbReference type="Pfam" id="PF12229">
    <property type="entry name" value="PG_binding_4"/>
    <property type="match status" value="2"/>
</dbReference>
<dbReference type="GO" id="GO:0008360">
    <property type="term" value="P:regulation of cell shape"/>
    <property type="evidence" value="ECO:0007669"/>
    <property type="project" value="UniProtKB-UniRule"/>
</dbReference>
<dbReference type="SUPFAM" id="SSF141523">
    <property type="entry name" value="L,D-transpeptidase catalytic domain-like"/>
    <property type="match status" value="1"/>
</dbReference>
<comment type="caution">
    <text evidence="10">The sequence shown here is derived from an EMBL/GenBank/DDBJ whole genome shotgun (WGS) entry which is preliminary data.</text>
</comment>
<evidence type="ECO:0000256" key="1">
    <source>
        <dbReference type="ARBA" id="ARBA00004752"/>
    </source>
</evidence>
<comment type="pathway">
    <text evidence="1 6">Cell wall biogenesis; peptidoglycan biosynthesis.</text>
</comment>
<evidence type="ECO:0000256" key="8">
    <source>
        <dbReference type="SAM" id="Phobius"/>
    </source>
</evidence>
<keyword evidence="8" id="KW-0812">Transmembrane</keyword>
<evidence type="ECO:0000256" key="6">
    <source>
        <dbReference type="PROSITE-ProRule" id="PRU01373"/>
    </source>
</evidence>
<keyword evidence="8" id="KW-1133">Transmembrane helix</keyword>
<dbReference type="InterPro" id="IPR005490">
    <property type="entry name" value="LD_TPept_cat_dom"/>
</dbReference>
<dbReference type="PANTHER" id="PTHR30582:SF33">
    <property type="entry name" value="EXPORTED PROTEIN"/>
    <property type="match status" value="1"/>
</dbReference>
<feature type="transmembrane region" description="Helical" evidence="8">
    <location>
        <begin position="72"/>
        <end position="99"/>
    </location>
</feature>
<reference evidence="10" key="1">
    <citation type="submission" date="2020-08" db="EMBL/GenBank/DDBJ databases">
        <title>Genome public.</title>
        <authorList>
            <person name="Liu C."/>
            <person name="Sun Q."/>
        </authorList>
    </citation>
    <scope>NUCLEOTIDE SEQUENCE</scope>
    <source>
        <strain evidence="10">NSJ-55</strain>
    </source>
</reference>
<dbReference type="AlphaFoldDB" id="A0A923LGI8"/>
<evidence type="ECO:0000256" key="3">
    <source>
        <dbReference type="ARBA" id="ARBA00022960"/>
    </source>
</evidence>
<dbReference type="Pfam" id="PF03734">
    <property type="entry name" value="YkuD"/>
    <property type="match status" value="1"/>
</dbReference>
<evidence type="ECO:0000256" key="5">
    <source>
        <dbReference type="ARBA" id="ARBA00023316"/>
    </source>
</evidence>
<dbReference type="InterPro" id="IPR038063">
    <property type="entry name" value="Transpep_catalytic_dom"/>
</dbReference>
<feature type="compositionally biased region" description="Basic residues" evidence="7">
    <location>
        <begin position="55"/>
        <end position="68"/>
    </location>
</feature>
<dbReference type="Proteomes" id="UP000652477">
    <property type="component" value="Unassembled WGS sequence"/>
</dbReference>
<name>A0A923LGI8_9FIRM</name>
<evidence type="ECO:0000313" key="11">
    <source>
        <dbReference type="Proteomes" id="UP000652477"/>
    </source>
</evidence>
<sequence length="529" mass="58549">MQEEAYYLDDDFDDADGAEDEVYDAHEDDGYEDIEILGEDDLEDDFSESEEKEKKGKRRGGTGRKKGKKKPLIIGGSILGALAVVYIGISIFFMSHFFVNTEINGHDFSGKSAADVEAYMKEQVKDYQLEILEKDNQSDIIDGDDISLTYEENSDIQDALKKQNGFLWPKAFFGKNTQKVTVDVSYDEDALNTLIQNLKPVTVEQTQPVSAAPKFDGEKFVIEPETYGTAVNMEVLSEKIHTYISEFKPKLDMKEEGCYAEPKFTSESKEVQAACDTMNNYCKASITYTMGEDVVVDKALISGWLTVDGDMNVTFNTDAVRAWLTEFGDTYDTQGTTRTITTPTGKTAEVSGGDYGWSIDEDTEFEALTNSIKNGETVTKEPAYYQTAAAHGAQDWGTTYLEVDLSAQHMWYIVDGNIALETDVVTGVPIPEKITPTGVYSILEISPNETLVGEIDPATGKPEYETPVAYWMRVTWSGIGFHDATWQPAFGGTLYQDGLGSHGCINMPLDQAGALFNMLSLGTPVIIHN</sequence>
<keyword evidence="3 6" id="KW-0133">Cell shape</keyword>
<dbReference type="GO" id="GO:0018104">
    <property type="term" value="P:peptidoglycan-protein cross-linking"/>
    <property type="evidence" value="ECO:0007669"/>
    <property type="project" value="TreeGrafter"/>
</dbReference>
<evidence type="ECO:0000256" key="7">
    <source>
        <dbReference type="SAM" id="MobiDB-lite"/>
    </source>
</evidence>
<keyword evidence="5 6" id="KW-0961">Cell wall biogenesis/degradation</keyword>
<keyword evidence="11" id="KW-1185">Reference proteome</keyword>
<evidence type="ECO:0000256" key="2">
    <source>
        <dbReference type="ARBA" id="ARBA00022679"/>
    </source>
</evidence>
<dbReference type="PROSITE" id="PS52029">
    <property type="entry name" value="LD_TPASE"/>
    <property type="match status" value="1"/>
</dbReference>
<accession>A0A923LGI8</accession>
<dbReference type="GO" id="GO:0071555">
    <property type="term" value="P:cell wall organization"/>
    <property type="evidence" value="ECO:0007669"/>
    <property type="project" value="UniProtKB-UniRule"/>
</dbReference>
<feature type="active site" description="Proton donor/acceptor" evidence="6">
    <location>
        <position position="482"/>
    </location>
</feature>
<feature type="active site" description="Nucleophile" evidence="6">
    <location>
        <position position="504"/>
    </location>
</feature>
<dbReference type="InterPro" id="IPR022029">
    <property type="entry name" value="YoaR-like_PG-bd"/>
</dbReference>
<dbReference type="GO" id="GO:0005576">
    <property type="term" value="C:extracellular region"/>
    <property type="evidence" value="ECO:0007669"/>
    <property type="project" value="TreeGrafter"/>
</dbReference>
<dbReference type="Gene3D" id="2.40.440.10">
    <property type="entry name" value="L,D-transpeptidase catalytic domain-like"/>
    <property type="match status" value="1"/>
</dbReference>
<dbReference type="SUPFAM" id="SSF143985">
    <property type="entry name" value="L,D-transpeptidase pre-catalytic domain-like"/>
    <property type="match status" value="1"/>
</dbReference>
<keyword evidence="8" id="KW-0472">Membrane</keyword>
<evidence type="ECO:0000259" key="9">
    <source>
        <dbReference type="PROSITE" id="PS52029"/>
    </source>
</evidence>
<dbReference type="GO" id="GO:0071972">
    <property type="term" value="F:peptidoglycan L,D-transpeptidase activity"/>
    <property type="evidence" value="ECO:0007669"/>
    <property type="project" value="TreeGrafter"/>
</dbReference>
<gene>
    <name evidence="10" type="ORF">H8S37_02040</name>
</gene>
<dbReference type="PANTHER" id="PTHR30582">
    <property type="entry name" value="L,D-TRANSPEPTIDASE"/>
    <property type="match status" value="1"/>
</dbReference>
<dbReference type="Gene3D" id="3.10.20.800">
    <property type="match status" value="1"/>
</dbReference>
<feature type="compositionally biased region" description="Acidic residues" evidence="7">
    <location>
        <begin position="1"/>
        <end position="48"/>
    </location>
</feature>
<evidence type="ECO:0000256" key="4">
    <source>
        <dbReference type="ARBA" id="ARBA00022984"/>
    </source>
</evidence>
<keyword evidence="4 6" id="KW-0573">Peptidoglycan synthesis</keyword>
<protein>
    <submittedName>
        <fullName evidence="10">Peptidoglycan binding domain-containing protein</fullName>
    </submittedName>
</protein>
<keyword evidence="2" id="KW-0808">Transferase</keyword>
<evidence type="ECO:0000313" key="10">
    <source>
        <dbReference type="EMBL" id="MBC5687717.1"/>
    </source>
</evidence>
<feature type="domain" description="L,D-TPase catalytic" evidence="9">
    <location>
        <begin position="399"/>
        <end position="528"/>
    </location>
</feature>
<dbReference type="EMBL" id="JACOPF010000001">
    <property type="protein sequence ID" value="MBC5687717.1"/>
    <property type="molecule type" value="Genomic_DNA"/>
</dbReference>